<dbReference type="PANTHER" id="PTHR10098">
    <property type="entry name" value="RAPSYN-RELATED"/>
    <property type="match status" value="1"/>
</dbReference>
<evidence type="ECO:0000256" key="1">
    <source>
        <dbReference type="PROSITE-ProRule" id="PRU00339"/>
    </source>
</evidence>
<name>A0A915YL60_9BACT</name>
<dbReference type="SUPFAM" id="SSF48452">
    <property type="entry name" value="TPR-like"/>
    <property type="match status" value="2"/>
</dbReference>
<keyword evidence="2" id="KW-0812">Transmembrane</keyword>
<dbReference type="SMART" id="SM00028">
    <property type="entry name" value="TPR"/>
    <property type="match status" value="3"/>
</dbReference>
<evidence type="ECO:0000256" key="2">
    <source>
        <dbReference type="SAM" id="Phobius"/>
    </source>
</evidence>
<dbReference type="AlphaFoldDB" id="A0A915YL60"/>
<keyword evidence="2" id="KW-0472">Membrane</keyword>
<dbReference type="InterPro" id="IPR019734">
    <property type="entry name" value="TPR_rpt"/>
</dbReference>
<dbReference type="EMBL" id="AP026867">
    <property type="protein sequence ID" value="BDS15128.1"/>
    <property type="molecule type" value="Genomic_DNA"/>
</dbReference>
<dbReference type="Pfam" id="PF12770">
    <property type="entry name" value="CHAT"/>
    <property type="match status" value="1"/>
</dbReference>
<keyword evidence="2" id="KW-1133">Transmembrane helix</keyword>
<evidence type="ECO:0000313" key="5">
    <source>
        <dbReference type="Proteomes" id="UP001060919"/>
    </source>
</evidence>
<gene>
    <name evidence="4" type="ORF">AsAng_0059120</name>
</gene>
<dbReference type="PROSITE" id="PS50005">
    <property type="entry name" value="TPR"/>
    <property type="match status" value="1"/>
</dbReference>
<reference evidence="4" key="1">
    <citation type="submission" date="2022-09" db="EMBL/GenBank/DDBJ databases">
        <title>Aureispira anguillicida sp. nov., isolated from Leptocephalus of Japanese eel Anguilla japonica.</title>
        <authorList>
            <person name="Yuasa K."/>
            <person name="Mekata T."/>
            <person name="Ikunari K."/>
        </authorList>
    </citation>
    <scope>NUCLEOTIDE SEQUENCE</scope>
    <source>
        <strain evidence="4">EL160426</strain>
    </source>
</reference>
<sequence>MNYLIIVVFILIPLLHTAQSSTDYIIDIDSTKIYGKIEQINLSLNHAQVTFKTPTGTTRRYRPAELVEWAQDNSVYVSKYYPINKKKSVLVFMKLLSAPDATIKVYEYANKVRLYTATDLFLERNGILTKVRLGRFRKQMTTYFADQEQIVQLVKDKEVKKRDLLALVEEYNDLIYEQQQQTNINIVRHPRYPKKKRALKQIWDFNDMLLSTDEAAKKYMAAIEKATKHIVDKKLSAIEIDFGIGLSFFEQKQYEAAIPYLKKARMAIQEDQIQTPKTPRISSMLAAIYLSQNKYNLAVNYNTNALLAWKDGLKHNSDLVYFYNTCLNQGKILQHLPASTNNISWYQITATEAQKDWKQQLKTQELEAITHATHANKSVDFNLALLYYKKAQHLIPQLPLSLQANKRIEIQLALGALYFEAGEYPIAQSYYETTLQIIQTTDQQQHPQVVEIKRILSEIYLANELYSEALHYINQAQYSHVGSEIKIDRSLLDNINKIPFPFELLNSITTKGIILYEKNRSNPSEVELKKVLAHYAIATELLYKLRKTHRNDGSNFKLGNITHKLSQHAVIICNTLFNKTKKKEYLAQAFTYAELSKSAVLFETVHNLNSMEVAGIPRNAMVLENGLKVQISYLKGELFYELQQEEKAKPKRIEALQNKIAEVSKEHELLLKKFERNYPKYFALKYSNKSIQLEDLQKELSPDEVFLEYVVTDSFIYVLAIGPNKVKSQLTKLSHSLPYTIKKLQHALRNNKADLYAIHGNTLYQNAIGNLAAFIKGKKLIIAADAELNYIPFGVLPTNQPKLKSKGALIYSQTHFLIEDHPICYNYSAGMFLLNKQQKQTSPPRTIATWAPNFDTMEAIIKKKGIGDTLPPLPGAQQEAQQIANMFGSIAYLGADASELKFKEQAQYYSVLHIATHGVLNDLDPLFSSLILKNQGKEDGILHAFELYNMRLNANLAVLSACNSGMGQLTKGEGVVSIARGFSYAGVPNIIMSKWSVSDWSTELLMKQFYKNLKAGMPKDKALQQAKVAFLDEHREKANLLAPFYWGGFVLSGNPAPIEMLKEQDTYFFWYLGLFLLLIGIISIVWKKRPIP</sequence>
<dbReference type="Proteomes" id="UP001060919">
    <property type="component" value="Chromosome"/>
</dbReference>
<evidence type="ECO:0000259" key="3">
    <source>
        <dbReference type="Pfam" id="PF12770"/>
    </source>
</evidence>
<proteinExistence type="predicted"/>
<feature type="domain" description="CHAT" evidence="3">
    <location>
        <begin position="760"/>
        <end position="1054"/>
    </location>
</feature>
<accession>A0A915YL60</accession>
<dbReference type="PANTHER" id="PTHR10098:SF108">
    <property type="entry name" value="TETRATRICOPEPTIDE REPEAT PROTEIN 28"/>
    <property type="match status" value="1"/>
</dbReference>
<dbReference type="Gene3D" id="1.25.40.10">
    <property type="entry name" value="Tetratricopeptide repeat domain"/>
    <property type="match status" value="2"/>
</dbReference>
<protein>
    <submittedName>
        <fullName evidence="4">CHAT domain-containing protein</fullName>
    </submittedName>
</protein>
<dbReference type="InterPro" id="IPR011990">
    <property type="entry name" value="TPR-like_helical_dom_sf"/>
</dbReference>
<feature type="transmembrane region" description="Helical" evidence="2">
    <location>
        <begin position="1067"/>
        <end position="1086"/>
    </location>
</feature>
<organism evidence="4 5">
    <name type="scientific">Aureispira anguillae</name>
    <dbReference type="NCBI Taxonomy" id="2864201"/>
    <lineage>
        <taxon>Bacteria</taxon>
        <taxon>Pseudomonadati</taxon>
        <taxon>Bacteroidota</taxon>
        <taxon>Saprospiria</taxon>
        <taxon>Saprospirales</taxon>
        <taxon>Saprospiraceae</taxon>
        <taxon>Aureispira</taxon>
    </lineage>
</organism>
<evidence type="ECO:0000313" key="4">
    <source>
        <dbReference type="EMBL" id="BDS15128.1"/>
    </source>
</evidence>
<dbReference type="KEGG" id="aup:AsAng_0059120"/>
<keyword evidence="5" id="KW-1185">Reference proteome</keyword>
<dbReference type="InterPro" id="IPR024983">
    <property type="entry name" value="CHAT_dom"/>
</dbReference>
<dbReference type="RefSeq" id="WP_264790309.1">
    <property type="nucleotide sequence ID" value="NZ_AP026867.1"/>
</dbReference>
<feature type="repeat" description="TPR" evidence="1">
    <location>
        <begin position="408"/>
        <end position="441"/>
    </location>
</feature>
<keyword evidence="1" id="KW-0802">TPR repeat</keyword>